<feature type="region of interest" description="Disordered" evidence="1">
    <location>
        <begin position="927"/>
        <end position="951"/>
    </location>
</feature>
<organism evidence="2 3">
    <name type="scientific">Ephemerocybe angulata</name>
    <dbReference type="NCBI Taxonomy" id="980116"/>
    <lineage>
        <taxon>Eukaryota</taxon>
        <taxon>Fungi</taxon>
        <taxon>Dikarya</taxon>
        <taxon>Basidiomycota</taxon>
        <taxon>Agaricomycotina</taxon>
        <taxon>Agaricomycetes</taxon>
        <taxon>Agaricomycetidae</taxon>
        <taxon>Agaricales</taxon>
        <taxon>Agaricineae</taxon>
        <taxon>Psathyrellaceae</taxon>
        <taxon>Ephemerocybe</taxon>
    </lineage>
</organism>
<reference evidence="2 3" key="1">
    <citation type="submission" date="2020-07" db="EMBL/GenBank/DDBJ databases">
        <title>Comparative genomics of pyrophilous fungi reveals a link between fire events and developmental genes.</title>
        <authorList>
            <consortium name="DOE Joint Genome Institute"/>
            <person name="Steindorff A.S."/>
            <person name="Carver A."/>
            <person name="Calhoun S."/>
            <person name="Stillman K."/>
            <person name="Liu H."/>
            <person name="Lipzen A."/>
            <person name="Pangilinan J."/>
            <person name="Labutti K."/>
            <person name="Bruns T.D."/>
            <person name="Grigoriev I.V."/>
        </authorList>
    </citation>
    <scope>NUCLEOTIDE SEQUENCE [LARGE SCALE GENOMIC DNA]</scope>
    <source>
        <strain evidence="2 3">CBS 144469</strain>
    </source>
</reference>
<keyword evidence="3" id="KW-1185">Reference proteome</keyword>
<dbReference type="PANTHER" id="PTHR33099">
    <property type="entry name" value="FE2OG DIOXYGENASE DOMAIN-CONTAINING PROTEIN"/>
    <property type="match status" value="1"/>
</dbReference>
<dbReference type="OrthoDB" id="124582at2759"/>
<dbReference type="Proteomes" id="UP000521943">
    <property type="component" value="Unassembled WGS sequence"/>
</dbReference>
<dbReference type="AlphaFoldDB" id="A0A8H6M8V3"/>
<accession>A0A8H6M8V3</accession>
<sequence>MASAGLHDDLDKAYNDYFEFKGSSHYFSAHTNAPSALVNIKDIEENVTLTVTLPLTESTADEIALASHSASSAWRKDDLAPGSPSAVPNPIVLEGSKFSSGSLFWDNFFVKDLVVKDRARGPIWKTLGAPPFKIVLGAHWRARPANYCPGPRWEHVGLTLHRPGPMGPKPEGAFATIVFVLPSEYEGGQVHLSTEDNGPPIVLDTSQNSSNTTYVLAWYDSLTPTIQPVTSGYRLAITYNLIHTDPKTTVPIVPTEVGTERAFRAIFQKWKDGGYTMPEKSFMGFAMRKSECIEPSRGVEGFEGKAAAVAKYVLPIAESLGFRVCFASLTKTLLGHPHHEDQWTYDGVPANAKRYWEETTLPMGDISIQRHELEDFRRLDGEGILNLGKFGVLNGNMVPFKAFWGAKPQPGARTFVNNEVLIKDVHNESALVFYRPEDETDMILSVKGAYWFLRETDVTLDGPTSQQTAIVAAVLERLGSFHRTRTIYDGEPNDTDTALALLDHASDWEQAELWNKAILYCDTAPLEKIKDGLEFALEKFEFAQLKDGLLALVKVSNGLGRRYELSELISDHDPKKLSQVALSELVQTALEACTKPVIADVPTLVSYARSTGPKTILSLLSKIEKKGMFEVLFALAKGLQNLRQLSSTPAQLQDALIEVIYQCLVYAIPQWDEGLATFEVLDDFRISSWDEDDTVKRICELVEFSFTVGDFRPCVDLFNSLLPLEKPGNRDEEIISLYQCLLPQLKKQLTEHGVSFMSEPFVSFYRSAISVYLQNELGAKPVALPSPPPDDVRCGVVECRECAKLQAFLQGDDDKTSFTVPIPRRNHVLSRIKNFKLEKYLKMAVIEIRKPYTLVVSRSPKVVDGLRWQRAKPEAQKFLESLCAEREELEELMGDRYSDVVDAIEGMKTFLAGDVTISYDVLKSPMSAPPPEVSLKRRASACTKGPKRKRG</sequence>
<evidence type="ECO:0000313" key="2">
    <source>
        <dbReference type="EMBL" id="KAF6756366.1"/>
    </source>
</evidence>
<comment type="caution">
    <text evidence="2">The sequence shown here is derived from an EMBL/GenBank/DDBJ whole genome shotgun (WGS) entry which is preliminary data.</text>
</comment>
<evidence type="ECO:0000313" key="3">
    <source>
        <dbReference type="Proteomes" id="UP000521943"/>
    </source>
</evidence>
<name>A0A8H6M8V3_9AGAR</name>
<dbReference type="PANTHER" id="PTHR33099:SF7">
    <property type="entry name" value="MYND-TYPE DOMAIN-CONTAINING PROTEIN"/>
    <property type="match status" value="1"/>
</dbReference>
<dbReference type="EMBL" id="JACGCI010000026">
    <property type="protein sequence ID" value="KAF6756366.1"/>
    <property type="molecule type" value="Genomic_DNA"/>
</dbReference>
<proteinExistence type="predicted"/>
<protein>
    <submittedName>
        <fullName evidence="2">Uncharacterized protein</fullName>
    </submittedName>
</protein>
<gene>
    <name evidence="2" type="ORF">DFP72DRAFT_893981</name>
</gene>
<evidence type="ECO:0000256" key="1">
    <source>
        <dbReference type="SAM" id="MobiDB-lite"/>
    </source>
</evidence>